<dbReference type="InterPro" id="IPR050469">
    <property type="entry name" value="Diguanylate_Cyclase"/>
</dbReference>
<dbReference type="SUPFAM" id="SSF55073">
    <property type="entry name" value="Nucleotide cyclase"/>
    <property type="match status" value="1"/>
</dbReference>
<dbReference type="CDD" id="cd01949">
    <property type="entry name" value="GGDEF"/>
    <property type="match status" value="1"/>
</dbReference>
<protein>
    <recommendedName>
        <fullName evidence="1">diguanylate cyclase</fullName>
        <ecNumber evidence="1">2.7.7.65</ecNumber>
    </recommendedName>
</protein>
<dbReference type="InterPro" id="IPR000160">
    <property type="entry name" value="GGDEF_dom"/>
</dbReference>
<dbReference type="Proteomes" id="UP000036902">
    <property type="component" value="Chromosome"/>
</dbReference>
<dbReference type="EMBL" id="CP014646">
    <property type="protein sequence ID" value="AMO36118.1"/>
    <property type="molecule type" value="Genomic_DNA"/>
</dbReference>
<proteinExistence type="predicted"/>
<dbReference type="EC" id="2.7.7.65" evidence="1"/>
<organism evidence="4 5">
    <name type="scientific">Thauera humireducens</name>
    <dbReference type="NCBI Taxonomy" id="1134435"/>
    <lineage>
        <taxon>Bacteria</taxon>
        <taxon>Pseudomonadati</taxon>
        <taxon>Pseudomonadota</taxon>
        <taxon>Betaproteobacteria</taxon>
        <taxon>Rhodocyclales</taxon>
        <taxon>Zoogloeaceae</taxon>
        <taxon>Thauera</taxon>
    </lineage>
</organism>
<dbReference type="GO" id="GO:0005886">
    <property type="term" value="C:plasma membrane"/>
    <property type="evidence" value="ECO:0007669"/>
    <property type="project" value="TreeGrafter"/>
</dbReference>
<dbReference type="NCBIfam" id="TIGR00254">
    <property type="entry name" value="GGDEF"/>
    <property type="match status" value="1"/>
</dbReference>
<evidence type="ECO:0000259" key="3">
    <source>
        <dbReference type="PROSITE" id="PS50887"/>
    </source>
</evidence>
<keyword evidence="5" id="KW-1185">Reference proteome</keyword>
<dbReference type="InterPro" id="IPR029787">
    <property type="entry name" value="Nucleotide_cyclase"/>
</dbReference>
<dbReference type="PANTHER" id="PTHR45138:SF9">
    <property type="entry name" value="DIGUANYLATE CYCLASE DGCM-RELATED"/>
    <property type="match status" value="1"/>
</dbReference>
<feature type="domain" description="GGDEF" evidence="3">
    <location>
        <begin position="1"/>
        <end position="85"/>
    </location>
</feature>
<dbReference type="RefSeq" id="WP_048709324.1">
    <property type="nucleotide sequence ID" value="NZ_CP014646.1"/>
</dbReference>
<sequence length="87" mass="9418">MIRWGGEEFVIVLDACRQATAIDLAERIRARVAAYRDSEVGKVTLSLGLATLAPGEMTDALFARADAALYQAKRGGRDRLSIAPQPD</sequence>
<gene>
    <name evidence="4" type="ORF">AC731_003690</name>
</gene>
<reference evidence="5" key="1">
    <citation type="submission" date="2016-03" db="EMBL/GenBank/DDBJ databases">
        <authorList>
            <person name="Ma C."/>
            <person name="Zhou S."/>
            <person name="Yang G."/>
        </authorList>
    </citation>
    <scope>NUCLEOTIDE SEQUENCE [LARGE SCALE GENOMIC DNA]</scope>
    <source>
        <strain evidence="5">SgZ-1</strain>
    </source>
</reference>
<evidence type="ECO:0000256" key="2">
    <source>
        <dbReference type="ARBA" id="ARBA00034247"/>
    </source>
</evidence>
<evidence type="ECO:0000313" key="5">
    <source>
        <dbReference type="Proteomes" id="UP000036902"/>
    </source>
</evidence>
<dbReference type="InterPro" id="IPR043128">
    <property type="entry name" value="Rev_trsase/Diguanyl_cyclase"/>
</dbReference>
<dbReference type="KEGG" id="thu:AC731_003690"/>
<dbReference type="GO" id="GO:1902201">
    <property type="term" value="P:negative regulation of bacterial-type flagellum-dependent cell motility"/>
    <property type="evidence" value="ECO:0007669"/>
    <property type="project" value="TreeGrafter"/>
</dbReference>
<name>A0A140IEE3_9RHOO</name>
<dbReference type="STRING" id="1134435.AC731_003690"/>
<dbReference type="GO" id="GO:0052621">
    <property type="term" value="F:diguanylate cyclase activity"/>
    <property type="evidence" value="ECO:0007669"/>
    <property type="project" value="UniProtKB-EC"/>
</dbReference>
<comment type="catalytic activity">
    <reaction evidence="2">
        <text>2 GTP = 3',3'-c-di-GMP + 2 diphosphate</text>
        <dbReference type="Rhea" id="RHEA:24898"/>
        <dbReference type="ChEBI" id="CHEBI:33019"/>
        <dbReference type="ChEBI" id="CHEBI:37565"/>
        <dbReference type="ChEBI" id="CHEBI:58805"/>
        <dbReference type="EC" id="2.7.7.65"/>
    </reaction>
</comment>
<evidence type="ECO:0000313" key="4">
    <source>
        <dbReference type="EMBL" id="AMO36118.1"/>
    </source>
</evidence>
<evidence type="ECO:0000256" key="1">
    <source>
        <dbReference type="ARBA" id="ARBA00012528"/>
    </source>
</evidence>
<dbReference type="Gene3D" id="3.30.70.270">
    <property type="match status" value="1"/>
</dbReference>
<dbReference type="PROSITE" id="PS50887">
    <property type="entry name" value="GGDEF"/>
    <property type="match status" value="1"/>
</dbReference>
<dbReference type="Pfam" id="PF00990">
    <property type="entry name" value="GGDEF"/>
    <property type="match status" value="1"/>
</dbReference>
<dbReference type="GO" id="GO:0043709">
    <property type="term" value="P:cell adhesion involved in single-species biofilm formation"/>
    <property type="evidence" value="ECO:0007669"/>
    <property type="project" value="TreeGrafter"/>
</dbReference>
<dbReference type="AlphaFoldDB" id="A0A140IEE3"/>
<accession>A0A140IEE3</accession>
<dbReference type="PANTHER" id="PTHR45138">
    <property type="entry name" value="REGULATORY COMPONENTS OF SENSORY TRANSDUCTION SYSTEM"/>
    <property type="match status" value="1"/>
</dbReference>